<evidence type="ECO:0000313" key="3">
    <source>
        <dbReference type="EMBL" id="OCK81833.1"/>
    </source>
</evidence>
<keyword evidence="1" id="KW-0175">Coiled coil</keyword>
<feature type="compositionally biased region" description="Basic and acidic residues" evidence="2">
    <location>
        <begin position="134"/>
        <end position="150"/>
    </location>
</feature>
<gene>
    <name evidence="3" type="ORF">K432DRAFT_5338</name>
</gene>
<dbReference type="AlphaFoldDB" id="A0A8E2EDH4"/>
<sequence>MWNPNRVANTPSRSPSVHSVASMARSVSISSQRGFAGYESDRSSDTAGEDESTEFPALPPTVWQAQRLARLSQQKLANEVIHVAELRPRRLTMQTRETDDGDSETHSRSSTLGDERELDYPEKTPTSLGPKQIFDSDREVSEPEPREEHRVIGPLEQQLSALMSKIVVMERENPTISVTPEDYQALQEKVKALEAEKATWTKRHEALFALRDEDVSNNIKIRGLLAKERREHAAMCKLRDDDLNNVLVLRSKLAEATRKLDRLERSGSLTPLGRPKSLALERRDTTDLFQVAKNVALEHRALELEKANQHLTSQIAALRQGMGAEDVSRVAAHTAWRDTVNDLQFKLKMKDEELSRVRSGSTGSTSSIDWSRIEAMHEENATYREKMAQRLQQLRSEKEMLQRDLHRREDENADLEARLSKLQRKAGAVAS</sequence>
<dbReference type="OrthoDB" id="4186885at2759"/>
<protein>
    <submittedName>
        <fullName evidence="3">Uncharacterized protein</fullName>
    </submittedName>
</protein>
<feature type="compositionally biased region" description="Basic and acidic residues" evidence="2">
    <location>
        <begin position="103"/>
        <end position="122"/>
    </location>
</feature>
<evidence type="ECO:0000256" key="1">
    <source>
        <dbReference type="SAM" id="Coils"/>
    </source>
</evidence>
<reference evidence="3 4" key="1">
    <citation type="journal article" date="2016" name="Nat. Commun.">
        <title>Ectomycorrhizal ecology is imprinted in the genome of the dominant symbiotic fungus Cenococcum geophilum.</title>
        <authorList>
            <consortium name="DOE Joint Genome Institute"/>
            <person name="Peter M."/>
            <person name="Kohler A."/>
            <person name="Ohm R.A."/>
            <person name="Kuo A."/>
            <person name="Krutzmann J."/>
            <person name="Morin E."/>
            <person name="Arend M."/>
            <person name="Barry K.W."/>
            <person name="Binder M."/>
            <person name="Choi C."/>
            <person name="Clum A."/>
            <person name="Copeland A."/>
            <person name="Grisel N."/>
            <person name="Haridas S."/>
            <person name="Kipfer T."/>
            <person name="LaButti K."/>
            <person name="Lindquist E."/>
            <person name="Lipzen A."/>
            <person name="Maire R."/>
            <person name="Meier B."/>
            <person name="Mihaltcheva S."/>
            <person name="Molinier V."/>
            <person name="Murat C."/>
            <person name="Poggeler S."/>
            <person name="Quandt C.A."/>
            <person name="Sperisen C."/>
            <person name="Tritt A."/>
            <person name="Tisserant E."/>
            <person name="Crous P.W."/>
            <person name="Henrissat B."/>
            <person name="Nehls U."/>
            <person name="Egli S."/>
            <person name="Spatafora J.W."/>
            <person name="Grigoriev I.V."/>
            <person name="Martin F.M."/>
        </authorList>
    </citation>
    <scope>NUCLEOTIDE SEQUENCE [LARGE SCALE GENOMIC DNA]</scope>
    <source>
        <strain evidence="3 4">CBS 459.81</strain>
    </source>
</reference>
<evidence type="ECO:0000313" key="4">
    <source>
        <dbReference type="Proteomes" id="UP000250266"/>
    </source>
</evidence>
<feature type="region of interest" description="Disordered" evidence="2">
    <location>
        <begin position="91"/>
        <end position="150"/>
    </location>
</feature>
<proteinExistence type="predicted"/>
<dbReference type="Proteomes" id="UP000250266">
    <property type="component" value="Unassembled WGS sequence"/>
</dbReference>
<organism evidence="3 4">
    <name type="scientific">Lepidopterella palustris CBS 459.81</name>
    <dbReference type="NCBI Taxonomy" id="1314670"/>
    <lineage>
        <taxon>Eukaryota</taxon>
        <taxon>Fungi</taxon>
        <taxon>Dikarya</taxon>
        <taxon>Ascomycota</taxon>
        <taxon>Pezizomycotina</taxon>
        <taxon>Dothideomycetes</taxon>
        <taxon>Pleosporomycetidae</taxon>
        <taxon>Mytilinidiales</taxon>
        <taxon>Argynnaceae</taxon>
        <taxon>Lepidopterella</taxon>
    </lineage>
</organism>
<name>A0A8E2EDH4_9PEZI</name>
<feature type="region of interest" description="Disordered" evidence="2">
    <location>
        <begin position="1"/>
        <end position="59"/>
    </location>
</feature>
<feature type="coiled-coil region" evidence="1">
    <location>
        <begin position="384"/>
        <end position="425"/>
    </location>
</feature>
<accession>A0A8E2EDH4</accession>
<dbReference type="EMBL" id="KV744907">
    <property type="protein sequence ID" value="OCK81833.1"/>
    <property type="molecule type" value="Genomic_DNA"/>
</dbReference>
<feature type="compositionally biased region" description="Polar residues" evidence="2">
    <location>
        <begin position="1"/>
        <end position="33"/>
    </location>
</feature>
<evidence type="ECO:0000256" key="2">
    <source>
        <dbReference type="SAM" id="MobiDB-lite"/>
    </source>
</evidence>
<keyword evidence="4" id="KW-1185">Reference proteome</keyword>